<dbReference type="OrthoDB" id="2734115at2"/>
<keyword evidence="3" id="KW-1185">Reference proteome</keyword>
<organism evidence="2 3">
    <name type="scientific">Evansella cellulosilytica (strain ATCC 21833 / DSM 2522 / FERM P-1141 / JCM 9156 / N-4)</name>
    <name type="common">Bacillus cellulosilyticus</name>
    <dbReference type="NCBI Taxonomy" id="649639"/>
    <lineage>
        <taxon>Bacteria</taxon>
        <taxon>Bacillati</taxon>
        <taxon>Bacillota</taxon>
        <taxon>Bacilli</taxon>
        <taxon>Bacillales</taxon>
        <taxon>Bacillaceae</taxon>
        <taxon>Evansella</taxon>
    </lineage>
</organism>
<dbReference type="Proteomes" id="UP000001401">
    <property type="component" value="Chromosome"/>
</dbReference>
<gene>
    <name evidence="2" type="ordered locus">Bcell_2239</name>
</gene>
<keyword evidence="1" id="KW-0472">Membrane</keyword>
<dbReference type="eggNOG" id="ENOG5032T7S">
    <property type="taxonomic scope" value="Bacteria"/>
</dbReference>
<dbReference type="RefSeq" id="WP_013488834.1">
    <property type="nucleotide sequence ID" value="NC_014829.1"/>
</dbReference>
<protein>
    <submittedName>
        <fullName evidence="2">Uncharacterized protein</fullName>
    </submittedName>
</protein>
<feature type="transmembrane region" description="Helical" evidence="1">
    <location>
        <begin position="64"/>
        <end position="81"/>
    </location>
</feature>
<evidence type="ECO:0000313" key="2">
    <source>
        <dbReference type="EMBL" id="ADU30499.1"/>
    </source>
</evidence>
<dbReference type="HOGENOM" id="CLU_126963_0_0_9"/>
<evidence type="ECO:0000256" key="1">
    <source>
        <dbReference type="SAM" id="Phobius"/>
    </source>
</evidence>
<dbReference type="STRING" id="649639.Bcell_2239"/>
<proteinExistence type="predicted"/>
<feature type="transmembrane region" description="Helical" evidence="1">
    <location>
        <begin position="93"/>
        <end position="115"/>
    </location>
</feature>
<dbReference type="AlphaFoldDB" id="E6TQI8"/>
<evidence type="ECO:0000313" key="3">
    <source>
        <dbReference type="Proteomes" id="UP000001401"/>
    </source>
</evidence>
<dbReference type="KEGG" id="bco:Bcell_2239"/>
<keyword evidence="1" id="KW-1133">Transmembrane helix</keyword>
<reference evidence="2" key="1">
    <citation type="submission" date="2010-12" db="EMBL/GenBank/DDBJ databases">
        <title>Complete sequence of Bacillus cellulosilyticus DSM 2522.</title>
        <authorList>
            <consortium name="US DOE Joint Genome Institute"/>
            <person name="Lucas S."/>
            <person name="Copeland A."/>
            <person name="Lapidus A."/>
            <person name="Cheng J.-F."/>
            <person name="Bruce D."/>
            <person name="Goodwin L."/>
            <person name="Pitluck S."/>
            <person name="Chertkov O."/>
            <person name="Detter J.C."/>
            <person name="Han C."/>
            <person name="Tapia R."/>
            <person name="Land M."/>
            <person name="Hauser L."/>
            <person name="Jeffries C."/>
            <person name="Kyrpides N."/>
            <person name="Ivanova N."/>
            <person name="Mikhailova N."/>
            <person name="Brumm P."/>
            <person name="Mead D."/>
            <person name="Woyke T."/>
        </authorList>
    </citation>
    <scope>NUCLEOTIDE SEQUENCE [LARGE SCALE GENOMIC DNA]</scope>
    <source>
        <strain evidence="2">DSM 2522</strain>
    </source>
</reference>
<dbReference type="EMBL" id="CP002394">
    <property type="protein sequence ID" value="ADU30499.1"/>
    <property type="molecule type" value="Genomic_DNA"/>
</dbReference>
<name>E6TQI8_EVAC2</name>
<sequence length="147" mass="17288">MFSLRGDAHKFYLKLKKEVRKGRKISNLKEIQELKEIYKFYSPLDTLTLKNIHFRMTKEKTGSGLIPILVSTIPWILFIFSNQVQSFFENDDSYMWLLFVGIYILGVTFSVAVHFREKAWATVHMQMIEEVINENSKSQNTSLRSDD</sequence>
<accession>E6TQI8</accession>
<keyword evidence="1" id="KW-0812">Transmembrane</keyword>